<keyword evidence="5 6" id="KW-0067">ATP-binding</keyword>
<evidence type="ECO:0000256" key="5">
    <source>
        <dbReference type="ARBA" id="ARBA00022840"/>
    </source>
</evidence>
<dbReference type="SMART" id="SM00220">
    <property type="entry name" value="S_TKc"/>
    <property type="match status" value="1"/>
</dbReference>
<accession>A0A7R9YW68</accession>
<keyword evidence="2" id="KW-0808">Transferase</keyword>
<dbReference type="EMBL" id="HBEC01022665">
    <property type="protein sequence ID" value="CAD8290370.1"/>
    <property type="molecule type" value="Transcribed_RNA"/>
</dbReference>
<reference evidence="9" key="1">
    <citation type="submission" date="2021-01" db="EMBL/GenBank/DDBJ databases">
        <authorList>
            <person name="Corre E."/>
            <person name="Pelletier E."/>
            <person name="Niang G."/>
            <person name="Scheremetjew M."/>
            <person name="Finn R."/>
            <person name="Kale V."/>
            <person name="Holt S."/>
            <person name="Cochrane G."/>
            <person name="Meng A."/>
            <person name="Brown T."/>
            <person name="Cohen L."/>
        </authorList>
    </citation>
    <scope>NUCLEOTIDE SEQUENCE</scope>
    <source>
        <strain evidence="9">CCMP219</strain>
    </source>
</reference>
<dbReference type="Pfam" id="PF00069">
    <property type="entry name" value="Pkinase"/>
    <property type="match status" value="1"/>
</dbReference>
<feature type="region of interest" description="Disordered" evidence="7">
    <location>
        <begin position="465"/>
        <end position="540"/>
    </location>
</feature>
<sequence>MGCFASAPAAASAAESDCGGSSFRSRLFRVSGRADAKHLAKASAHAQARASCAGAPGHSRYYGAPHSGGKLGGAPNSSPRRQSCCGECGCESECEAAPGFGVDGLYKVVCMLGQGASGETWLCVDRATGREVAIKFMQRPIPEVELPRLEREIKLHALTSHAHVNLVTAESLVLSDSHLGLVMEACRGGTLTDRVTQLWQTRTQRRGLFMREDEARYFFKQYISAVQFLHKACICHRDVKLDNLLLDGPEPPRLRLCDFGYADAWATGCAPLMRLPIGTAAYMSPQLTECAARLRPGGCYDGAKADVWACGVTLFAMLHGAFPFEGDPGGGPSCCGGDGGPTWRTRHADVSAGLHRLSPAVVDLLDRMLDVDEASRASLDDVAAHEWLAAPLPTNMTAALDAAAAEQASKQGVTTEWAAEDLGTAGQAASEGGAEDATGSSGAGVASTGGGHVCVNASISAMVREAGQPPPRPRHAPGCGGNGHSSAAMPRWLELLPSGGASVGHRPARRAAGSLNSSGSNTSNGSNVGSGSNSGTTGSL</sequence>
<organism evidence="9">
    <name type="scientific">Chlamydomonas euryale</name>
    <dbReference type="NCBI Taxonomy" id="1486919"/>
    <lineage>
        <taxon>Eukaryota</taxon>
        <taxon>Viridiplantae</taxon>
        <taxon>Chlorophyta</taxon>
        <taxon>core chlorophytes</taxon>
        <taxon>Chlorophyceae</taxon>
        <taxon>CS clade</taxon>
        <taxon>Chlamydomonadales</taxon>
        <taxon>Chlamydomonadaceae</taxon>
        <taxon>Chlamydomonas</taxon>
    </lineage>
</organism>
<dbReference type="PANTHER" id="PTHR24346:SF82">
    <property type="entry name" value="KP78A-RELATED"/>
    <property type="match status" value="1"/>
</dbReference>
<evidence type="ECO:0000256" key="6">
    <source>
        <dbReference type="PROSITE-ProRule" id="PRU10141"/>
    </source>
</evidence>
<dbReference type="InterPro" id="IPR008271">
    <property type="entry name" value="Ser/Thr_kinase_AS"/>
</dbReference>
<keyword evidence="3 6" id="KW-0547">Nucleotide-binding</keyword>
<dbReference type="InterPro" id="IPR011009">
    <property type="entry name" value="Kinase-like_dom_sf"/>
</dbReference>
<dbReference type="InterPro" id="IPR017441">
    <property type="entry name" value="Protein_kinase_ATP_BS"/>
</dbReference>
<name>A0A7R9YW68_9CHLO</name>
<dbReference type="Gene3D" id="1.10.510.10">
    <property type="entry name" value="Transferase(Phosphotransferase) domain 1"/>
    <property type="match status" value="1"/>
</dbReference>
<dbReference type="PROSITE" id="PS00107">
    <property type="entry name" value="PROTEIN_KINASE_ATP"/>
    <property type="match status" value="1"/>
</dbReference>
<proteinExistence type="predicted"/>
<evidence type="ECO:0000313" key="9">
    <source>
        <dbReference type="EMBL" id="CAD8290370.1"/>
    </source>
</evidence>
<dbReference type="GO" id="GO:0005737">
    <property type="term" value="C:cytoplasm"/>
    <property type="evidence" value="ECO:0007669"/>
    <property type="project" value="TreeGrafter"/>
</dbReference>
<protein>
    <recommendedName>
        <fullName evidence="8">Protein kinase domain-containing protein</fullName>
    </recommendedName>
</protein>
<feature type="region of interest" description="Disordered" evidence="7">
    <location>
        <begin position="424"/>
        <end position="447"/>
    </location>
</feature>
<dbReference type="GO" id="GO:0004674">
    <property type="term" value="F:protein serine/threonine kinase activity"/>
    <property type="evidence" value="ECO:0007669"/>
    <property type="project" value="UniProtKB-KW"/>
</dbReference>
<dbReference type="GO" id="GO:0035556">
    <property type="term" value="P:intracellular signal transduction"/>
    <property type="evidence" value="ECO:0007669"/>
    <property type="project" value="TreeGrafter"/>
</dbReference>
<dbReference type="GO" id="GO:0005524">
    <property type="term" value="F:ATP binding"/>
    <property type="evidence" value="ECO:0007669"/>
    <property type="project" value="UniProtKB-UniRule"/>
</dbReference>
<feature type="compositionally biased region" description="Low complexity" evidence="7">
    <location>
        <begin position="513"/>
        <end position="540"/>
    </location>
</feature>
<evidence type="ECO:0000259" key="8">
    <source>
        <dbReference type="PROSITE" id="PS50011"/>
    </source>
</evidence>
<dbReference type="AlphaFoldDB" id="A0A7R9YW68"/>
<dbReference type="PROSITE" id="PS50011">
    <property type="entry name" value="PROTEIN_KINASE_DOM"/>
    <property type="match status" value="1"/>
</dbReference>
<keyword evidence="1" id="KW-0723">Serine/threonine-protein kinase</keyword>
<evidence type="ECO:0000256" key="3">
    <source>
        <dbReference type="ARBA" id="ARBA00022741"/>
    </source>
</evidence>
<dbReference type="InterPro" id="IPR000719">
    <property type="entry name" value="Prot_kinase_dom"/>
</dbReference>
<dbReference type="PROSITE" id="PS00108">
    <property type="entry name" value="PROTEIN_KINASE_ST"/>
    <property type="match status" value="1"/>
</dbReference>
<evidence type="ECO:0000256" key="2">
    <source>
        <dbReference type="ARBA" id="ARBA00022679"/>
    </source>
</evidence>
<dbReference type="SUPFAM" id="SSF56112">
    <property type="entry name" value="Protein kinase-like (PK-like)"/>
    <property type="match status" value="1"/>
</dbReference>
<feature type="domain" description="Protein kinase" evidence="8">
    <location>
        <begin position="106"/>
        <end position="388"/>
    </location>
</feature>
<gene>
    <name evidence="9" type="ORF">CEUR00632_LOCUS10376</name>
</gene>
<dbReference type="PANTHER" id="PTHR24346">
    <property type="entry name" value="MAP/MICROTUBULE AFFINITY-REGULATING KINASE"/>
    <property type="match status" value="1"/>
</dbReference>
<evidence type="ECO:0000256" key="4">
    <source>
        <dbReference type="ARBA" id="ARBA00022777"/>
    </source>
</evidence>
<feature type="compositionally biased region" description="Low complexity" evidence="7">
    <location>
        <begin position="437"/>
        <end position="446"/>
    </location>
</feature>
<evidence type="ECO:0000256" key="7">
    <source>
        <dbReference type="SAM" id="MobiDB-lite"/>
    </source>
</evidence>
<evidence type="ECO:0000256" key="1">
    <source>
        <dbReference type="ARBA" id="ARBA00022527"/>
    </source>
</evidence>
<keyword evidence="4" id="KW-0418">Kinase</keyword>
<feature type="binding site" evidence="6">
    <location>
        <position position="135"/>
    </location>
    <ligand>
        <name>ATP</name>
        <dbReference type="ChEBI" id="CHEBI:30616"/>
    </ligand>
</feature>